<dbReference type="AlphaFoldDB" id="A0A0F9PLJ9"/>
<evidence type="ECO:0000256" key="1">
    <source>
        <dbReference type="SAM" id="MobiDB-lite"/>
    </source>
</evidence>
<sequence>MADGQNAGVNPTIGAALSALADLENHMDTATLKEKIADLAPRVAAFVSRNRAPRPLSADERRLALTDPNAFDALALKLQEETLADMRAEAAHEVLQDDLATAMRGEEVARLASLEKERDALLQDRFEAAAELDAATSDMDKALGRFMELNVCISAIDRQMGEPDKHRASIGLVALAIKRSLYQLAPHLYRAMRLPPPPSGTGRTLSDMFGPAADPFE</sequence>
<proteinExistence type="predicted"/>
<gene>
    <name evidence="2" type="ORF">LCGC14_1123240</name>
</gene>
<comment type="caution">
    <text evidence="2">The sequence shown here is derived from an EMBL/GenBank/DDBJ whole genome shotgun (WGS) entry which is preliminary data.</text>
</comment>
<feature type="region of interest" description="Disordered" evidence="1">
    <location>
        <begin position="195"/>
        <end position="217"/>
    </location>
</feature>
<organism evidence="2">
    <name type="scientific">marine sediment metagenome</name>
    <dbReference type="NCBI Taxonomy" id="412755"/>
    <lineage>
        <taxon>unclassified sequences</taxon>
        <taxon>metagenomes</taxon>
        <taxon>ecological metagenomes</taxon>
    </lineage>
</organism>
<dbReference type="EMBL" id="LAZR01005211">
    <property type="protein sequence ID" value="KKN01891.1"/>
    <property type="molecule type" value="Genomic_DNA"/>
</dbReference>
<accession>A0A0F9PLJ9</accession>
<name>A0A0F9PLJ9_9ZZZZ</name>
<reference evidence="2" key="1">
    <citation type="journal article" date="2015" name="Nature">
        <title>Complex archaea that bridge the gap between prokaryotes and eukaryotes.</title>
        <authorList>
            <person name="Spang A."/>
            <person name="Saw J.H."/>
            <person name="Jorgensen S.L."/>
            <person name="Zaremba-Niedzwiedzka K."/>
            <person name="Martijn J."/>
            <person name="Lind A.E."/>
            <person name="van Eijk R."/>
            <person name="Schleper C."/>
            <person name="Guy L."/>
            <person name="Ettema T.J."/>
        </authorList>
    </citation>
    <scope>NUCLEOTIDE SEQUENCE</scope>
</reference>
<evidence type="ECO:0000313" key="2">
    <source>
        <dbReference type="EMBL" id="KKN01891.1"/>
    </source>
</evidence>
<protein>
    <submittedName>
        <fullName evidence="2">Uncharacterized protein</fullName>
    </submittedName>
</protein>